<comment type="caution">
    <text evidence="2">The sequence shown here is derived from an EMBL/GenBank/DDBJ whole genome shotgun (WGS) entry which is preliminary data.</text>
</comment>
<accession>A0ABN9VG18</accession>
<feature type="compositionally biased region" description="Low complexity" evidence="1">
    <location>
        <begin position="28"/>
        <end position="48"/>
    </location>
</feature>
<feature type="region of interest" description="Disordered" evidence="1">
    <location>
        <begin position="28"/>
        <end position="66"/>
    </location>
</feature>
<dbReference type="EMBL" id="CAUYUJ010017131">
    <property type="protein sequence ID" value="CAK0872080.1"/>
    <property type="molecule type" value="Genomic_DNA"/>
</dbReference>
<organism evidence="2 3">
    <name type="scientific">Prorocentrum cordatum</name>
    <dbReference type="NCBI Taxonomy" id="2364126"/>
    <lineage>
        <taxon>Eukaryota</taxon>
        <taxon>Sar</taxon>
        <taxon>Alveolata</taxon>
        <taxon>Dinophyceae</taxon>
        <taxon>Prorocentrales</taxon>
        <taxon>Prorocentraceae</taxon>
        <taxon>Prorocentrum</taxon>
    </lineage>
</organism>
<evidence type="ECO:0000313" key="3">
    <source>
        <dbReference type="Proteomes" id="UP001189429"/>
    </source>
</evidence>
<reference evidence="2" key="1">
    <citation type="submission" date="2023-10" db="EMBL/GenBank/DDBJ databases">
        <authorList>
            <person name="Chen Y."/>
            <person name="Shah S."/>
            <person name="Dougan E. K."/>
            <person name="Thang M."/>
            <person name="Chan C."/>
        </authorList>
    </citation>
    <scope>NUCLEOTIDE SEQUENCE [LARGE SCALE GENOMIC DNA]</scope>
</reference>
<keyword evidence="3" id="KW-1185">Reference proteome</keyword>
<gene>
    <name evidence="2" type="ORF">PCOR1329_LOCUS57654</name>
</gene>
<evidence type="ECO:0000313" key="2">
    <source>
        <dbReference type="EMBL" id="CAK0872080.1"/>
    </source>
</evidence>
<sequence length="218" mass="22201">MRTVPTPTRTGTGQLPVQRAARVVHVVRVQPQQQQQQGQQQGQQQQKQLPDRGSAEVPAGKPAQGAVLRWPQWQSTLPRALQGVAAPQMFVPEPVCEVRGAYGARSRAVSCDDAGRASRAASWGRAGAGGGGVLLAPGGASAEAAPAGCSASTAAGADAAPAALPAVCRVHRGGSFQAPAGAAVVRAVPAAPQAARVPAQLWRCESTLTRAESCRGDA</sequence>
<proteinExistence type="predicted"/>
<dbReference type="Proteomes" id="UP001189429">
    <property type="component" value="Unassembled WGS sequence"/>
</dbReference>
<protein>
    <submittedName>
        <fullName evidence="2">Uncharacterized protein</fullName>
    </submittedName>
</protein>
<name>A0ABN9VG18_9DINO</name>
<evidence type="ECO:0000256" key="1">
    <source>
        <dbReference type="SAM" id="MobiDB-lite"/>
    </source>
</evidence>